<evidence type="ECO:0000313" key="5">
    <source>
        <dbReference type="Proteomes" id="UP000719412"/>
    </source>
</evidence>
<evidence type="ECO:0000256" key="1">
    <source>
        <dbReference type="SAM" id="MobiDB-lite"/>
    </source>
</evidence>
<reference evidence="4" key="1">
    <citation type="journal article" date="2020" name="J Insects Food Feed">
        <title>The yellow mealworm (Tenebrio molitor) genome: a resource for the emerging insects as food and feed industry.</title>
        <authorList>
            <person name="Eriksson T."/>
            <person name="Andere A."/>
            <person name="Kelstrup H."/>
            <person name="Emery V."/>
            <person name="Picard C."/>
        </authorList>
    </citation>
    <scope>NUCLEOTIDE SEQUENCE</scope>
    <source>
        <strain evidence="4">Stoneville</strain>
        <tissue evidence="4">Whole head</tissue>
    </source>
</reference>
<proteinExistence type="predicted"/>
<evidence type="ECO:0000259" key="2">
    <source>
        <dbReference type="PROSITE" id="PS50174"/>
    </source>
</evidence>
<dbReference type="GO" id="GO:0003676">
    <property type="term" value="F:nucleic acid binding"/>
    <property type="evidence" value="ECO:0007669"/>
    <property type="project" value="InterPro"/>
</dbReference>
<dbReference type="Gene3D" id="3.30.420.10">
    <property type="entry name" value="Ribonuclease H-like superfamily/Ribonuclease H"/>
    <property type="match status" value="2"/>
</dbReference>
<feature type="region of interest" description="Disordered" evidence="1">
    <location>
        <begin position="556"/>
        <end position="591"/>
    </location>
</feature>
<sequence>MGTIRGLSGNTGVWFSNNVWDEGRRDLEGKGDFCTMEERRTGSKNSGVNPPTHRPFATAKSPRQHHPPQWLPTSRRPQQHPRLLRRYDHHHRLERFRAAPALLIPGYAGVRFTPAEKLLAVICCLTREAREWAEYRKPSWETFEDFRQDFLRYHWSEEVQMKVFQQIGEKTYDPKYGMTMSDYFILRVNQLRGLTLPFPEGFLVASLMKLFPAAVQSSWLATSERERTIDRAVEFLCQQSHVFPPRQSRTKPRPRNDPVTTSQTPTIFAMSQEPPFNPFSIPPPNLTLELQEDVNQECFRPTVTAKVPMLPSTFPTAAFIPEGGEPMEPVSCDNQLILCGTTLGFLPSLSQRQYRYLYYRGRRMLLRMGWITKDGLGAGGHGTKTPLALISYTPPNNEKKGAPTPKDRHSVRSYLDLCNWLRGYVPRFGDIAHPTDRCAVREEAIEMRTNVGGSLQKRERGPRSSADAPPAEFPGPTAMESHAVAEEVKRSQKKDGEFTVRVVDALREPARPAEPWVQRFHNGYPRRTASFSTDPRGSNSCFPTCTDEYCSRNMTRRSPATPELRRRRGQSPSISVQAWGPKQVAPQKARHPKRPFEVIACHLMRPYPRTPTGNRFILVVTGLFSRWVEGFAIPTSTTSEIVRFLKEEVFTRRGYPGVINTDNGSQFTSRQRRNQELKKALLFHLTGQGKDTYDCELSTVLFSVRRRPNTATGMSPSQLLYGRDLVYPGAWDAPGDDELLALASEQIVKALRHQERYIHRRPRNEDAGVQLPFGRSTLGGPYQVIRRIGQSHVYVIKIGEGGQGETPRRLTSCCTSRLRFTTLLGEGENNILQWRPTITDRQRLVGHYEEMRLMGVGLTLQAFVQMVVSSRAQYLASSILGGHLRRNRGFFGSRSRKQPAYLARKDLKNSFFEKSTLVVVCCFTQGGYCGACLLPVDRLKRRRVGATENSDEPCRRRRHVELDRSTWSSIEGRGARGTLGDFFTMEEQKGSMPCGGEPTHTSTSGSDVEMASDMRIKAASLGRPYVPSLLFFTPWVEPAMDSDAVLRQQANSISILCESQRLMRKLLDYLLSRKNEEASPAPSTSMPVDIAPTPTTSATLTTGEDFQGASDPGVDWQQIAASLAADLNPIRFLDEFHMFCTEVRFTTAEKLRAVIGCLAPGVREWAEYRKSRWETFEDFRQDFLRRYWSEQIQMKIFQQIEEKTYNPERGTTMSEYFIRRVNQLRGLTLPFPEGFLVASLMKLFSSAVQSSWVAIAERERTIDRAVEFLDQQSRIFPPTKARTEPCPQNDPVTTSQTSTSNLTTFAMSQEPPFNPFSIPPPNLTLELQEDVNQECYVLPLQGKSPCYLLRFRQLRSSQREVSLWSPSAATTNGSHVEPG</sequence>
<dbReference type="PROSITE" id="PS50994">
    <property type="entry name" value="INTEGRASE"/>
    <property type="match status" value="1"/>
</dbReference>
<comment type="caution">
    <text evidence="4">The sequence shown here is derived from an EMBL/GenBank/DDBJ whole genome shotgun (WGS) entry which is preliminary data.</text>
</comment>
<evidence type="ECO:0008006" key="6">
    <source>
        <dbReference type="Google" id="ProtNLM"/>
    </source>
</evidence>
<reference evidence="4" key="2">
    <citation type="submission" date="2021-08" db="EMBL/GenBank/DDBJ databases">
        <authorList>
            <person name="Eriksson T."/>
        </authorList>
    </citation>
    <scope>NUCLEOTIDE SEQUENCE</scope>
    <source>
        <strain evidence="4">Stoneville</strain>
        <tissue evidence="4">Whole head</tissue>
    </source>
</reference>
<dbReference type="Pfam" id="PF00665">
    <property type="entry name" value="rve"/>
    <property type="match status" value="1"/>
</dbReference>
<dbReference type="Proteomes" id="UP000719412">
    <property type="component" value="Unassembled WGS sequence"/>
</dbReference>
<feature type="domain" description="Integrase catalytic" evidence="3">
    <location>
        <begin position="591"/>
        <end position="671"/>
    </location>
</feature>
<dbReference type="InterPro" id="IPR050951">
    <property type="entry name" value="Retrovirus_Pol_polyprotein"/>
</dbReference>
<protein>
    <recommendedName>
        <fullName evidence="6">Integrase catalytic domain-containing protein</fullName>
    </recommendedName>
</protein>
<organism evidence="4 5">
    <name type="scientific">Tenebrio molitor</name>
    <name type="common">Yellow mealworm beetle</name>
    <dbReference type="NCBI Taxonomy" id="7067"/>
    <lineage>
        <taxon>Eukaryota</taxon>
        <taxon>Metazoa</taxon>
        <taxon>Ecdysozoa</taxon>
        <taxon>Arthropoda</taxon>
        <taxon>Hexapoda</taxon>
        <taxon>Insecta</taxon>
        <taxon>Pterygota</taxon>
        <taxon>Neoptera</taxon>
        <taxon>Endopterygota</taxon>
        <taxon>Coleoptera</taxon>
        <taxon>Polyphaga</taxon>
        <taxon>Cucujiformia</taxon>
        <taxon>Tenebrionidae</taxon>
        <taxon>Tenebrio</taxon>
    </lineage>
</organism>
<dbReference type="PANTHER" id="PTHR37984:SF5">
    <property type="entry name" value="PROTEIN NYNRIN-LIKE"/>
    <property type="match status" value="1"/>
</dbReference>
<feature type="region of interest" description="Disordered" evidence="1">
    <location>
        <begin position="39"/>
        <end position="78"/>
    </location>
</feature>
<dbReference type="InterPro" id="IPR012337">
    <property type="entry name" value="RNaseH-like_sf"/>
</dbReference>
<dbReference type="InterPro" id="IPR036397">
    <property type="entry name" value="RNaseH_sf"/>
</dbReference>
<dbReference type="InterPro" id="IPR000467">
    <property type="entry name" value="G_patch_dom"/>
</dbReference>
<gene>
    <name evidence="4" type="ORF">GEV33_011745</name>
</gene>
<name>A0A8J6H3D0_TENMO</name>
<accession>A0A8J6H3D0</accession>
<dbReference type="InterPro" id="IPR001584">
    <property type="entry name" value="Integrase_cat-core"/>
</dbReference>
<feature type="domain" description="G-patch" evidence="2">
    <location>
        <begin position="361"/>
        <end position="407"/>
    </location>
</feature>
<evidence type="ECO:0000313" key="4">
    <source>
        <dbReference type="EMBL" id="KAH0811045.1"/>
    </source>
</evidence>
<dbReference type="EMBL" id="JABDTM020027075">
    <property type="protein sequence ID" value="KAH0811045.1"/>
    <property type="molecule type" value="Genomic_DNA"/>
</dbReference>
<dbReference type="PROSITE" id="PS50174">
    <property type="entry name" value="G_PATCH"/>
    <property type="match status" value="1"/>
</dbReference>
<keyword evidence="5" id="KW-1185">Reference proteome</keyword>
<feature type="region of interest" description="Disordered" evidence="1">
    <location>
        <begin position="451"/>
        <end position="477"/>
    </location>
</feature>
<dbReference type="GO" id="GO:0015074">
    <property type="term" value="P:DNA integration"/>
    <property type="evidence" value="ECO:0007669"/>
    <property type="project" value="InterPro"/>
</dbReference>
<dbReference type="PANTHER" id="PTHR37984">
    <property type="entry name" value="PROTEIN CBG26694"/>
    <property type="match status" value="1"/>
</dbReference>
<evidence type="ECO:0000259" key="3">
    <source>
        <dbReference type="PROSITE" id="PS50994"/>
    </source>
</evidence>
<feature type="region of interest" description="Disordered" evidence="1">
    <location>
        <begin position="1278"/>
        <end position="1298"/>
    </location>
</feature>
<dbReference type="SUPFAM" id="SSF53098">
    <property type="entry name" value="Ribonuclease H-like"/>
    <property type="match status" value="1"/>
</dbReference>